<name>A0ABQ7JAJ4_9APIC</name>
<feature type="transmembrane region" description="Helical" evidence="1">
    <location>
        <begin position="106"/>
        <end position="124"/>
    </location>
</feature>
<keyword evidence="1" id="KW-1133">Transmembrane helix</keyword>
<evidence type="ECO:0008006" key="4">
    <source>
        <dbReference type="Google" id="ProtNLM"/>
    </source>
</evidence>
<evidence type="ECO:0000313" key="3">
    <source>
        <dbReference type="Proteomes" id="UP000823046"/>
    </source>
</evidence>
<dbReference type="Pfam" id="PF03203">
    <property type="entry name" value="MerC"/>
    <property type="match status" value="1"/>
</dbReference>
<feature type="transmembrane region" description="Helical" evidence="1">
    <location>
        <begin position="12"/>
        <end position="33"/>
    </location>
</feature>
<feature type="non-terminal residue" evidence="2">
    <location>
        <position position="1"/>
    </location>
</feature>
<feature type="transmembrane region" description="Helical" evidence="1">
    <location>
        <begin position="74"/>
        <end position="94"/>
    </location>
</feature>
<proteinExistence type="predicted"/>
<reference evidence="2 3" key="1">
    <citation type="journal article" date="2020" name="bioRxiv">
        <title>Metabolic contributions of an alphaproteobacterial endosymbiont in the apicomplexan Cardiosporidium cionae.</title>
        <authorList>
            <person name="Hunter E.S."/>
            <person name="Paight C.J."/>
            <person name="Lane C.E."/>
        </authorList>
    </citation>
    <scope>NUCLEOTIDE SEQUENCE [LARGE SCALE GENOMIC DNA]</scope>
    <source>
        <strain evidence="2">ESH_2018</strain>
    </source>
</reference>
<keyword evidence="3" id="KW-1185">Reference proteome</keyword>
<keyword evidence="1" id="KW-0812">Transmembrane</keyword>
<sequence>WGINEWSSFASILCAIDCTVLPLFMGVISFMGFANPVTFATMHSISCWAALYIMLPLGSLASFANFLQHRNKLLLCWGVFGLFCIFLAHSHLSAMPDNVSHWLHQYHGWISLTGVANLLASNYLSHKKIHAKGLCQHHSDLTKPLFSNDRSTHQN</sequence>
<dbReference type="InterPro" id="IPR004891">
    <property type="entry name" value="Mercury-R_MerC"/>
</dbReference>
<dbReference type="Proteomes" id="UP000823046">
    <property type="component" value="Unassembled WGS sequence"/>
</dbReference>
<gene>
    <name evidence="2" type="ORF">IE077_002610</name>
</gene>
<evidence type="ECO:0000256" key="1">
    <source>
        <dbReference type="SAM" id="Phobius"/>
    </source>
</evidence>
<comment type="caution">
    <text evidence="2">The sequence shown here is derived from an EMBL/GenBank/DDBJ whole genome shotgun (WGS) entry which is preliminary data.</text>
</comment>
<evidence type="ECO:0000313" key="2">
    <source>
        <dbReference type="EMBL" id="KAF8820968.1"/>
    </source>
</evidence>
<organism evidence="2 3">
    <name type="scientific">Cardiosporidium cionae</name>
    <dbReference type="NCBI Taxonomy" id="476202"/>
    <lineage>
        <taxon>Eukaryota</taxon>
        <taxon>Sar</taxon>
        <taxon>Alveolata</taxon>
        <taxon>Apicomplexa</taxon>
        <taxon>Aconoidasida</taxon>
        <taxon>Nephromycida</taxon>
        <taxon>Cardiosporidium</taxon>
    </lineage>
</organism>
<protein>
    <recommendedName>
        <fullName evidence="4">MerC domain-containing protein</fullName>
    </recommendedName>
</protein>
<feature type="transmembrane region" description="Helical" evidence="1">
    <location>
        <begin position="45"/>
        <end position="67"/>
    </location>
</feature>
<accession>A0ABQ7JAJ4</accession>
<keyword evidence="1" id="KW-0472">Membrane</keyword>
<dbReference type="EMBL" id="JADAQX010000263">
    <property type="protein sequence ID" value="KAF8820968.1"/>
    <property type="molecule type" value="Genomic_DNA"/>
</dbReference>